<evidence type="ECO:0000313" key="9">
    <source>
        <dbReference type="EMBL" id="KAG6716511.1"/>
    </source>
</evidence>
<dbReference type="EMBL" id="CM031828">
    <property type="protein sequence ID" value="KAG6716511.1"/>
    <property type="molecule type" value="Genomic_DNA"/>
</dbReference>
<evidence type="ECO:0000256" key="5">
    <source>
        <dbReference type="ARBA" id="ARBA00022840"/>
    </source>
</evidence>
<comment type="caution">
    <text evidence="9">The sequence shown here is derived from an EMBL/GenBank/DDBJ whole genome shotgun (WGS) entry which is preliminary data.</text>
</comment>
<reference evidence="9" key="1">
    <citation type="submission" date="2021-01" db="EMBL/GenBank/DDBJ databases">
        <authorList>
            <person name="Lovell J.T."/>
            <person name="Bentley N."/>
            <person name="Bhattarai G."/>
            <person name="Jenkins J.W."/>
            <person name="Sreedasyam A."/>
            <person name="Alarcon Y."/>
            <person name="Bock C."/>
            <person name="Boston L."/>
            <person name="Carlson J."/>
            <person name="Cervantes K."/>
            <person name="Clermont K."/>
            <person name="Krom N."/>
            <person name="Kubenka K."/>
            <person name="Mamidi S."/>
            <person name="Mattison C."/>
            <person name="Monteros M."/>
            <person name="Pisani C."/>
            <person name="Plott C."/>
            <person name="Rajasekar S."/>
            <person name="Rhein H.S."/>
            <person name="Rohla C."/>
            <person name="Song M."/>
            <person name="Hilaire R.S."/>
            <person name="Shu S."/>
            <person name="Wells L."/>
            <person name="Wang X."/>
            <person name="Webber J."/>
            <person name="Heerema R.J."/>
            <person name="Klein P."/>
            <person name="Conner P."/>
            <person name="Grauke L."/>
            <person name="Grimwood J."/>
            <person name="Schmutz J."/>
            <person name="Randall J.J."/>
        </authorList>
    </citation>
    <scope>NUCLEOTIDE SEQUENCE</scope>
    <source>
        <tissue evidence="9">Leaf</tissue>
    </source>
</reference>
<dbReference type="PIRSF" id="PIRSF000654">
    <property type="entry name" value="Integrin-linked_kinase"/>
    <property type="match status" value="1"/>
</dbReference>
<gene>
    <name evidence="9" type="ORF">I3842_04G053100</name>
</gene>
<evidence type="ECO:0000256" key="3">
    <source>
        <dbReference type="ARBA" id="ARBA00022741"/>
    </source>
</evidence>
<proteinExistence type="inferred from homology"/>
<evidence type="ECO:0000256" key="1">
    <source>
        <dbReference type="ARBA" id="ARBA00022527"/>
    </source>
</evidence>
<dbReference type="InterPro" id="IPR017441">
    <property type="entry name" value="Protein_kinase_ATP_BS"/>
</dbReference>
<evidence type="ECO:0000313" key="10">
    <source>
        <dbReference type="Proteomes" id="UP000811246"/>
    </source>
</evidence>
<keyword evidence="2" id="KW-0808">Transferase</keyword>
<evidence type="ECO:0000256" key="6">
    <source>
        <dbReference type="PROSITE-ProRule" id="PRU10141"/>
    </source>
</evidence>
<sequence length="388" mass="43292">MATALTKLRKRLGFSGKARASSLPGELCRDFFLDEIKTATHDFNKELIVGEGGFGTVYEGFIDKGNSWPVAIKRLNKDSLQGEAEFSTETLLLCQIRHVHLIPFIGYCKDEGERILVYGFMANKSLGDQLYGTDKIPLPWKQRLQICIGAARGLHCLHTGLKHPVIHRDVKPTNILLDENWVAKVSDFGLSRQVLNDIKSSNLVGDVERTRGPLDFELSEQISSNSTTASYNGDLSGYSTLVAGTLGYADPEYLRSGRVTTKSDVYSFGVVLLEVLCARRSLNTKLEEEQRYLADWARKCNENGSIENIIDPYLKGKIDPECFKVYVEIAVTCVQDKGIQRPTIVDVMEKLELALELQEKADSEREKMISAGSNIMEDLSTNSQTQPN</sequence>
<comment type="similarity">
    <text evidence="7">Belongs to the protein kinase superfamily.</text>
</comment>
<dbReference type="InterPro" id="IPR001245">
    <property type="entry name" value="Ser-Thr/Tyr_kinase_cat_dom"/>
</dbReference>
<dbReference type="Pfam" id="PF07714">
    <property type="entry name" value="PK_Tyr_Ser-Thr"/>
    <property type="match status" value="2"/>
</dbReference>
<accession>A0A922JQ39</accession>
<evidence type="ECO:0000256" key="7">
    <source>
        <dbReference type="RuleBase" id="RU000304"/>
    </source>
</evidence>
<dbReference type="GO" id="GO:0004674">
    <property type="term" value="F:protein serine/threonine kinase activity"/>
    <property type="evidence" value="ECO:0007669"/>
    <property type="project" value="UniProtKB-KW"/>
</dbReference>
<dbReference type="InterPro" id="IPR008271">
    <property type="entry name" value="Ser/Thr_kinase_AS"/>
</dbReference>
<keyword evidence="4" id="KW-0418">Kinase</keyword>
<protein>
    <recommendedName>
        <fullName evidence="8">Protein kinase domain-containing protein</fullName>
    </recommendedName>
</protein>
<evidence type="ECO:0000256" key="4">
    <source>
        <dbReference type="ARBA" id="ARBA00022777"/>
    </source>
</evidence>
<dbReference type="Proteomes" id="UP000811246">
    <property type="component" value="Chromosome 4"/>
</dbReference>
<dbReference type="FunFam" id="3.30.200.20:FF:000039">
    <property type="entry name" value="receptor-like protein kinase FERONIA"/>
    <property type="match status" value="1"/>
</dbReference>
<organism evidence="9 10">
    <name type="scientific">Carya illinoinensis</name>
    <name type="common">Pecan</name>
    <dbReference type="NCBI Taxonomy" id="32201"/>
    <lineage>
        <taxon>Eukaryota</taxon>
        <taxon>Viridiplantae</taxon>
        <taxon>Streptophyta</taxon>
        <taxon>Embryophyta</taxon>
        <taxon>Tracheophyta</taxon>
        <taxon>Spermatophyta</taxon>
        <taxon>Magnoliopsida</taxon>
        <taxon>eudicotyledons</taxon>
        <taxon>Gunneridae</taxon>
        <taxon>Pentapetalae</taxon>
        <taxon>rosids</taxon>
        <taxon>fabids</taxon>
        <taxon>Fagales</taxon>
        <taxon>Juglandaceae</taxon>
        <taxon>Carya</taxon>
    </lineage>
</organism>
<keyword evidence="1 7" id="KW-0723">Serine/threonine-protein kinase</keyword>
<dbReference type="GO" id="GO:0009506">
    <property type="term" value="C:plasmodesma"/>
    <property type="evidence" value="ECO:0007669"/>
    <property type="project" value="TreeGrafter"/>
</dbReference>
<dbReference type="PANTHER" id="PTHR27003">
    <property type="entry name" value="OS07G0166700 PROTEIN"/>
    <property type="match status" value="1"/>
</dbReference>
<dbReference type="PROSITE" id="PS00107">
    <property type="entry name" value="PROTEIN_KINASE_ATP"/>
    <property type="match status" value="1"/>
</dbReference>
<keyword evidence="3 6" id="KW-0547">Nucleotide-binding</keyword>
<dbReference type="GO" id="GO:0005524">
    <property type="term" value="F:ATP binding"/>
    <property type="evidence" value="ECO:0007669"/>
    <property type="project" value="UniProtKB-UniRule"/>
</dbReference>
<dbReference type="GO" id="GO:0004714">
    <property type="term" value="F:transmembrane receptor protein tyrosine kinase activity"/>
    <property type="evidence" value="ECO:0007669"/>
    <property type="project" value="InterPro"/>
</dbReference>
<dbReference type="PROSITE" id="PS00108">
    <property type="entry name" value="PROTEIN_KINASE_ST"/>
    <property type="match status" value="1"/>
</dbReference>
<keyword evidence="5 6" id="KW-0067">ATP-binding</keyword>
<dbReference type="InterPro" id="IPR045272">
    <property type="entry name" value="ANXUR1/2-like"/>
</dbReference>
<dbReference type="GO" id="GO:0005886">
    <property type="term" value="C:plasma membrane"/>
    <property type="evidence" value="ECO:0007669"/>
    <property type="project" value="TreeGrafter"/>
</dbReference>
<dbReference type="InterPro" id="IPR000719">
    <property type="entry name" value="Prot_kinase_dom"/>
</dbReference>
<feature type="binding site" evidence="6">
    <location>
        <position position="73"/>
    </location>
    <ligand>
        <name>ATP</name>
        <dbReference type="ChEBI" id="CHEBI:30616"/>
    </ligand>
</feature>
<feature type="domain" description="Protein kinase" evidence="8">
    <location>
        <begin position="43"/>
        <end position="355"/>
    </location>
</feature>
<dbReference type="PROSITE" id="PS50011">
    <property type="entry name" value="PROTEIN_KINASE_DOM"/>
    <property type="match status" value="1"/>
</dbReference>
<dbReference type="AlphaFoldDB" id="A0A922JQ39"/>
<evidence type="ECO:0000256" key="2">
    <source>
        <dbReference type="ARBA" id="ARBA00022679"/>
    </source>
</evidence>
<evidence type="ECO:0000259" key="8">
    <source>
        <dbReference type="PROSITE" id="PS50011"/>
    </source>
</evidence>
<dbReference type="SMART" id="SM00220">
    <property type="entry name" value="S_TKc"/>
    <property type="match status" value="1"/>
</dbReference>
<dbReference type="PANTHER" id="PTHR27003:SF451">
    <property type="entry name" value="PROTEIN KINASE DOMAIN-CONTAINING PROTEIN"/>
    <property type="match status" value="1"/>
</dbReference>
<name>A0A922JQ39_CARIL</name>